<evidence type="ECO:0000313" key="7">
    <source>
        <dbReference type="Proteomes" id="UP000294335"/>
    </source>
</evidence>
<keyword evidence="3" id="KW-0238">DNA-binding</keyword>
<proteinExistence type="inferred from homology"/>
<dbReference type="InterPro" id="IPR036388">
    <property type="entry name" value="WH-like_DNA-bd_sf"/>
</dbReference>
<accession>A0AAQ1STM8</accession>
<comment type="similarity">
    <text evidence="1">Belongs to the LysR transcriptional regulatory family.</text>
</comment>
<dbReference type="Gene3D" id="1.10.10.10">
    <property type="entry name" value="Winged helix-like DNA-binding domain superfamily/Winged helix DNA-binding domain"/>
    <property type="match status" value="1"/>
</dbReference>
<keyword evidence="7" id="KW-1185">Reference proteome</keyword>
<reference evidence="6 7" key="1">
    <citation type="submission" date="2018-02" db="EMBL/GenBank/DDBJ databases">
        <authorList>
            <person name="Dubost A."/>
        </authorList>
    </citation>
    <scope>NUCLEOTIDE SEQUENCE [LARGE SCALE GENOMIC DNA]</scope>
    <source>
        <strain evidence="7">JV551A3</strain>
    </source>
</reference>
<evidence type="ECO:0000256" key="4">
    <source>
        <dbReference type="ARBA" id="ARBA00023163"/>
    </source>
</evidence>
<evidence type="ECO:0000256" key="2">
    <source>
        <dbReference type="ARBA" id="ARBA00023015"/>
    </source>
</evidence>
<sequence length="87" mass="9848">MRNFDLNLLRALRALLEKQDVQAAAMHIGVPVTAMDAMLTRLREAFSDPLLVQSSHGTVVTERAKLIAEAVERIFEELDRLTMLQRT</sequence>
<dbReference type="Proteomes" id="UP000294335">
    <property type="component" value="Unassembled WGS sequence"/>
</dbReference>
<dbReference type="RefSeq" id="WP_133970800.1">
    <property type="nucleotide sequence ID" value="NZ_OPYN01000085.1"/>
</dbReference>
<evidence type="ECO:0000256" key="3">
    <source>
        <dbReference type="ARBA" id="ARBA00023125"/>
    </source>
</evidence>
<comment type="caution">
    <text evidence="6">The sequence shown here is derived from an EMBL/GenBank/DDBJ whole genome shotgun (WGS) entry which is preliminary data.</text>
</comment>
<protein>
    <recommendedName>
        <fullName evidence="5">HTH lysR-type domain-containing protein</fullName>
    </recommendedName>
</protein>
<dbReference type="SUPFAM" id="SSF46785">
    <property type="entry name" value="Winged helix' DNA-binding domain"/>
    <property type="match status" value="1"/>
</dbReference>
<dbReference type="InterPro" id="IPR000847">
    <property type="entry name" value="LysR_HTH_N"/>
</dbReference>
<feature type="domain" description="HTH lysR-type" evidence="5">
    <location>
        <begin position="4"/>
        <end position="61"/>
    </location>
</feature>
<dbReference type="PROSITE" id="PS50931">
    <property type="entry name" value="HTH_LYSR"/>
    <property type="match status" value="1"/>
</dbReference>
<dbReference type="AlphaFoldDB" id="A0AAQ1STM8"/>
<evidence type="ECO:0000256" key="1">
    <source>
        <dbReference type="ARBA" id="ARBA00009437"/>
    </source>
</evidence>
<dbReference type="PANTHER" id="PTHR30118:SF15">
    <property type="entry name" value="TRANSCRIPTIONAL REGULATORY PROTEIN"/>
    <property type="match status" value="1"/>
</dbReference>
<dbReference type="Pfam" id="PF00126">
    <property type="entry name" value="HTH_1"/>
    <property type="match status" value="1"/>
</dbReference>
<dbReference type="GO" id="GO:0003677">
    <property type="term" value="F:DNA binding"/>
    <property type="evidence" value="ECO:0007669"/>
    <property type="project" value="UniProtKB-KW"/>
</dbReference>
<evidence type="ECO:0000313" key="6">
    <source>
        <dbReference type="EMBL" id="SPO60429.1"/>
    </source>
</evidence>
<dbReference type="InterPro" id="IPR036390">
    <property type="entry name" value="WH_DNA-bd_sf"/>
</dbReference>
<organism evidence="6 7">
    <name type="scientific">Pseudomonas inefficax</name>
    <dbReference type="NCBI Taxonomy" id="2078786"/>
    <lineage>
        <taxon>Bacteria</taxon>
        <taxon>Pseudomonadati</taxon>
        <taxon>Pseudomonadota</taxon>
        <taxon>Gammaproteobacteria</taxon>
        <taxon>Pseudomonadales</taxon>
        <taxon>Pseudomonadaceae</taxon>
        <taxon>Pseudomonas</taxon>
    </lineage>
</organism>
<dbReference type="PANTHER" id="PTHR30118">
    <property type="entry name" value="HTH-TYPE TRANSCRIPTIONAL REGULATOR LEUO-RELATED"/>
    <property type="match status" value="1"/>
</dbReference>
<gene>
    <name evidence="6" type="ORF">JV551A3_V1_850050</name>
</gene>
<keyword evidence="2" id="KW-0805">Transcription regulation</keyword>
<dbReference type="EMBL" id="OPYN01000085">
    <property type="protein sequence ID" value="SPO60429.1"/>
    <property type="molecule type" value="Genomic_DNA"/>
</dbReference>
<dbReference type="InterPro" id="IPR050389">
    <property type="entry name" value="LysR-type_TF"/>
</dbReference>
<dbReference type="GO" id="GO:0003700">
    <property type="term" value="F:DNA-binding transcription factor activity"/>
    <property type="evidence" value="ECO:0007669"/>
    <property type="project" value="InterPro"/>
</dbReference>
<evidence type="ECO:0000259" key="5">
    <source>
        <dbReference type="PROSITE" id="PS50931"/>
    </source>
</evidence>
<keyword evidence="4" id="KW-0804">Transcription</keyword>
<name>A0AAQ1STM8_9PSED</name>